<dbReference type="Proteomes" id="UP000268093">
    <property type="component" value="Unassembled WGS sequence"/>
</dbReference>
<gene>
    <name evidence="2" type="ORF">BC936DRAFT_141811</name>
</gene>
<accession>A0A433A1K8</accession>
<dbReference type="AlphaFoldDB" id="A0A433A1K8"/>
<keyword evidence="3" id="KW-1185">Reference proteome</keyword>
<feature type="region of interest" description="Disordered" evidence="1">
    <location>
        <begin position="71"/>
        <end position="124"/>
    </location>
</feature>
<feature type="compositionally biased region" description="Polar residues" evidence="1">
    <location>
        <begin position="73"/>
        <end position="92"/>
    </location>
</feature>
<evidence type="ECO:0000313" key="3">
    <source>
        <dbReference type="Proteomes" id="UP000268093"/>
    </source>
</evidence>
<protein>
    <submittedName>
        <fullName evidence="2">Uncharacterized protein</fullName>
    </submittedName>
</protein>
<proteinExistence type="predicted"/>
<reference evidence="2 3" key="1">
    <citation type="journal article" date="2018" name="New Phytol.">
        <title>Phylogenomics of Endogonaceae and evolution of mycorrhizas within Mucoromycota.</title>
        <authorList>
            <person name="Chang Y."/>
            <person name="Desiro A."/>
            <person name="Na H."/>
            <person name="Sandor L."/>
            <person name="Lipzen A."/>
            <person name="Clum A."/>
            <person name="Barry K."/>
            <person name="Grigoriev I.V."/>
            <person name="Martin F.M."/>
            <person name="Stajich J.E."/>
            <person name="Smith M.E."/>
            <person name="Bonito G."/>
            <person name="Spatafora J.W."/>
        </authorList>
    </citation>
    <scope>NUCLEOTIDE SEQUENCE [LARGE SCALE GENOMIC DNA]</scope>
    <source>
        <strain evidence="2 3">GMNB39</strain>
    </source>
</reference>
<dbReference type="EMBL" id="RBNI01020573">
    <property type="protein sequence ID" value="RUO96573.1"/>
    <property type="molecule type" value="Genomic_DNA"/>
</dbReference>
<sequence>MSLVIFLSMMDTKKSDHKKSSFICWPLSREVKFQPLFNGTTLAVNVLYLLRNPSSSCAYVVCGKSRSCRHNPPVTSSFPSYTRLPRSTSGSCPSPRRRAPTPRGYSRSTSRMHRGESPACTGAR</sequence>
<comment type="caution">
    <text evidence="2">The sequence shown here is derived from an EMBL/GenBank/DDBJ whole genome shotgun (WGS) entry which is preliminary data.</text>
</comment>
<evidence type="ECO:0000256" key="1">
    <source>
        <dbReference type="SAM" id="MobiDB-lite"/>
    </source>
</evidence>
<evidence type="ECO:0000313" key="2">
    <source>
        <dbReference type="EMBL" id="RUO96573.1"/>
    </source>
</evidence>
<name>A0A433A1K8_9FUNG</name>
<organism evidence="2 3">
    <name type="scientific">Jimgerdemannia flammicorona</name>
    <dbReference type="NCBI Taxonomy" id="994334"/>
    <lineage>
        <taxon>Eukaryota</taxon>
        <taxon>Fungi</taxon>
        <taxon>Fungi incertae sedis</taxon>
        <taxon>Mucoromycota</taxon>
        <taxon>Mucoromycotina</taxon>
        <taxon>Endogonomycetes</taxon>
        <taxon>Endogonales</taxon>
        <taxon>Endogonaceae</taxon>
        <taxon>Jimgerdemannia</taxon>
    </lineage>
</organism>